<reference evidence="2 3" key="1">
    <citation type="submission" date="2024-09" db="EMBL/GenBank/DDBJ databases">
        <authorList>
            <person name="Sun Q."/>
            <person name="Mori K."/>
        </authorList>
    </citation>
    <scope>NUCLEOTIDE SEQUENCE [LARGE SCALE GENOMIC DNA]</scope>
    <source>
        <strain evidence="2 3">JCM 15389</strain>
    </source>
</reference>
<evidence type="ECO:0000313" key="2">
    <source>
        <dbReference type="EMBL" id="MFC0083144.1"/>
    </source>
</evidence>
<name>A0ABV6CA43_9ACTN</name>
<dbReference type="PANTHER" id="PTHR39683">
    <property type="entry name" value="CONSERVED PROTEIN TB16.3"/>
    <property type="match status" value="1"/>
</dbReference>
<dbReference type="InterPro" id="IPR023393">
    <property type="entry name" value="START-like_dom_sf"/>
</dbReference>
<dbReference type="PANTHER" id="PTHR39683:SF4">
    <property type="entry name" value="COENZYME Q-BINDING PROTEIN COQ10 START DOMAIN-CONTAINING PROTEIN"/>
    <property type="match status" value="1"/>
</dbReference>
<dbReference type="RefSeq" id="WP_377790890.1">
    <property type="nucleotide sequence ID" value="NZ_JBHLYQ010000284.1"/>
</dbReference>
<sequence length="149" mass="16409">MAEQAVQRMVVSADPEACFAVVADVERYPAWVADVKAVQVESRDEAGRPAVVAFRAAAFGRSTSYRLRYDYSGAPERLAWSQLDGDLTSRMDGSYTFRPLPEGGTEVTYSLEVALRVPLPGFIKRRAQSRIVHAALAELKSRVESQITA</sequence>
<evidence type="ECO:0000259" key="1">
    <source>
        <dbReference type="Pfam" id="PF03364"/>
    </source>
</evidence>
<comment type="caution">
    <text evidence="2">The sequence shown here is derived from an EMBL/GenBank/DDBJ whole genome shotgun (WGS) entry which is preliminary data.</text>
</comment>
<accession>A0ABV6CA43</accession>
<protein>
    <submittedName>
        <fullName evidence="2">SRPBCC family protein</fullName>
    </submittedName>
</protein>
<dbReference type="Pfam" id="PF03364">
    <property type="entry name" value="Polyketide_cyc"/>
    <property type="match status" value="1"/>
</dbReference>
<evidence type="ECO:0000313" key="3">
    <source>
        <dbReference type="Proteomes" id="UP001589788"/>
    </source>
</evidence>
<dbReference type="EMBL" id="JBHLYQ010000284">
    <property type="protein sequence ID" value="MFC0083144.1"/>
    <property type="molecule type" value="Genomic_DNA"/>
</dbReference>
<proteinExistence type="predicted"/>
<feature type="domain" description="Coenzyme Q-binding protein COQ10 START" evidence="1">
    <location>
        <begin position="11"/>
        <end position="139"/>
    </location>
</feature>
<keyword evidence="3" id="KW-1185">Reference proteome</keyword>
<dbReference type="InterPro" id="IPR005031">
    <property type="entry name" value="COQ10_START"/>
</dbReference>
<dbReference type="SUPFAM" id="SSF55961">
    <property type="entry name" value="Bet v1-like"/>
    <property type="match status" value="1"/>
</dbReference>
<gene>
    <name evidence="2" type="ORF">ACFFRE_13495</name>
</gene>
<dbReference type="Gene3D" id="3.30.530.20">
    <property type="match status" value="1"/>
</dbReference>
<organism evidence="2 3">
    <name type="scientific">Aciditerrimonas ferrireducens</name>
    <dbReference type="NCBI Taxonomy" id="667306"/>
    <lineage>
        <taxon>Bacteria</taxon>
        <taxon>Bacillati</taxon>
        <taxon>Actinomycetota</taxon>
        <taxon>Acidimicrobiia</taxon>
        <taxon>Acidimicrobiales</taxon>
        <taxon>Acidimicrobiaceae</taxon>
        <taxon>Aciditerrimonas</taxon>
    </lineage>
</organism>
<dbReference type="Proteomes" id="UP001589788">
    <property type="component" value="Unassembled WGS sequence"/>
</dbReference>